<dbReference type="CDD" id="cd00082">
    <property type="entry name" value="HisKA"/>
    <property type="match status" value="1"/>
</dbReference>
<keyword evidence="8 13" id="KW-0418">Kinase</keyword>
<keyword evidence="10" id="KW-1133">Transmembrane helix</keyword>
<dbReference type="PRINTS" id="PR00344">
    <property type="entry name" value="BCTRLSENSOR"/>
</dbReference>
<evidence type="ECO:0000256" key="6">
    <source>
        <dbReference type="ARBA" id="ARBA00022679"/>
    </source>
</evidence>
<keyword evidence="14" id="KW-1185">Reference proteome</keyword>
<keyword evidence="4" id="KW-1003">Cell membrane</keyword>
<keyword evidence="6" id="KW-0808">Transferase</keyword>
<evidence type="ECO:0000256" key="5">
    <source>
        <dbReference type="ARBA" id="ARBA00022553"/>
    </source>
</evidence>
<dbReference type="Pfam" id="PF02518">
    <property type="entry name" value="HATPase_c"/>
    <property type="match status" value="1"/>
</dbReference>
<keyword evidence="10" id="KW-0812">Transmembrane</keyword>
<dbReference type="SMART" id="SM00388">
    <property type="entry name" value="HisKA"/>
    <property type="match status" value="1"/>
</dbReference>
<dbReference type="EC" id="2.7.13.3" evidence="3"/>
<dbReference type="CDD" id="cd06225">
    <property type="entry name" value="HAMP"/>
    <property type="match status" value="1"/>
</dbReference>
<dbReference type="Gene3D" id="1.10.287.130">
    <property type="match status" value="1"/>
</dbReference>
<dbReference type="InterPro" id="IPR003661">
    <property type="entry name" value="HisK_dim/P_dom"/>
</dbReference>
<name>A0A7W7B0Y3_9SPHN</name>
<protein>
    <recommendedName>
        <fullName evidence="3">histidine kinase</fullName>
        <ecNumber evidence="3">2.7.13.3</ecNumber>
    </recommendedName>
</protein>
<dbReference type="SMART" id="SM00304">
    <property type="entry name" value="HAMP"/>
    <property type="match status" value="1"/>
</dbReference>
<dbReference type="PROSITE" id="PS50885">
    <property type="entry name" value="HAMP"/>
    <property type="match status" value="1"/>
</dbReference>
<dbReference type="RefSeq" id="WP_184064781.1">
    <property type="nucleotide sequence ID" value="NZ_JACHNZ010000004.1"/>
</dbReference>
<evidence type="ECO:0000256" key="4">
    <source>
        <dbReference type="ARBA" id="ARBA00022475"/>
    </source>
</evidence>
<organism evidence="13 14">
    <name type="scientific">Sphingosinicella soli</name>
    <dbReference type="NCBI Taxonomy" id="333708"/>
    <lineage>
        <taxon>Bacteria</taxon>
        <taxon>Pseudomonadati</taxon>
        <taxon>Pseudomonadota</taxon>
        <taxon>Alphaproteobacteria</taxon>
        <taxon>Sphingomonadales</taxon>
        <taxon>Sphingosinicellaceae</taxon>
        <taxon>Sphingosinicella</taxon>
    </lineage>
</organism>
<dbReference type="InterPro" id="IPR004358">
    <property type="entry name" value="Sig_transdc_His_kin-like_C"/>
</dbReference>
<keyword evidence="5" id="KW-0597">Phosphoprotein</keyword>
<dbReference type="PANTHER" id="PTHR44936:SF10">
    <property type="entry name" value="SENSOR PROTEIN RSTB"/>
    <property type="match status" value="1"/>
</dbReference>
<evidence type="ECO:0000256" key="9">
    <source>
        <dbReference type="ARBA" id="ARBA00022840"/>
    </source>
</evidence>
<evidence type="ECO:0000313" key="13">
    <source>
        <dbReference type="EMBL" id="MBB4630960.1"/>
    </source>
</evidence>
<evidence type="ECO:0000256" key="10">
    <source>
        <dbReference type="SAM" id="Phobius"/>
    </source>
</evidence>
<dbReference type="SUPFAM" id="SSF55874">
    <property type="entry name" value="ATPase domain of HSP90 chaperone/DNA topoisomerase II/histidine kinase"/>
    <property type="match status" value="1"/>
</dbReference>
<evidence type="ECO:0000256" key="7">
    <source>
        <dbReference type="ARBA" id="ARBA00022741"/>
    </source>
</evidence>
<dbReference type="Gene3D" id="3.30.565.10">
    <property type="entry name" value="Histidine kinase-like ATPase, C-terminal domain"/>
    <property type="match status" value="1"/>
</dbReference>
<dbReference type="SMART" id="SM00387">
    <property type="entry name" value="HATPase_c"/>
    <property type="match status" value="1"/>
</dbReference>
<dbReference type="GO" id="GO:0000155">
    <property type="term" value="F:phosphorelay sensor kinase activity"/>
    <property type="evidence" value="ECO:0007669"/>
    <property type="project" value="InterPro"/>
</dbReference>
<keyword evidence="9" id="KW-0067">ATP-binding</keyword>
<dbReference type="PANTHER" id="PTHR44936">
    <property type="entry name" value="SENSOR PROTEIN CREC"/>
    <property type="match status" value="1"/>
</dbReference>
<dbReference type="InterPro" id="IPR036097">
    <property type="entry name" value="HisK_dim/P_sf"/>
</dbReference>
<dbReference type="InterPro" id="IPR005467">
    <property type="entry name" value="His_kinase_dom"/>
</dbReference>
<dbReference type="SUPFAM" id="SSF47384">
    <property type="entry name" value="Homodimeric domain of signal transducing histidine kinase"/>
    <property type="match status" value="1"/>
</dbReference>
<feature type="transmembrane region" description="Helical" evidence="10">
    <location>
        <begin position="6"/>
        <end position="29"/>
    </location>
</feature>
<feature type="domain" description="HAMP" evidence="12">
    <location>
        <begin position="181"/>
        <end position="233"/>
    </location>
</feature>
<dbReference type="GO" id="GO:0005524">
    <property type="term" value="F:ATP binding"/>
    <property type="evidence" value="ECO:0007669"/>
    <property type="project" value="UniProtKB-KW"/>
</dbReference>
<dbReference type="Proteomes" id="UP000566324">
    <property type="component" value="Unassembled WGS sequence"/>
</dbReference>
<dbReference type="InterPro" id="IPR036890">
    <property type="entry name" value="HATPase_C_sf"/>
</dbReference>
<comment type="subcellular location">
    <subcellularLocation>
        <location evidence="2">Cell membrane</location>
        <topology evidence="2">Multi-pass membrane protein</topology>
    </subcellularLocation>
</comment>
<comment type="caution">
    <text evidence="13">The sequence shown here is derived from an EMBL/GenBank/DDBJ whole genome shotgun (WGS) entry which is preliminary data.</text>
</comment>
<accession>A0A7W7B0Y3</accession>
<comment type="catalytic activity">
    <reaction evidence="1">
        <text>ATP + protein L-histidine = ADP + protein N-phospho-L-histidine.</text>
        <dbReference type="EC" id="2.7.13.3"/>
    </reaction>
</comment>
<feature type="transmembrane region" description="Helical" evidence="10">
    <location>
        <begin position="162"/>
        <end position="180"/>
    </location>
</feature>
<evidence type="ECO:0000256" key="1">
    <source>
        <dbReference type="ARBA" id="ARBA00000085"/>
    </source>
</evidence>
<evidence type="ECO:0000256" key="2">
    <source>
        <dbReference type="ARBA" id="ARBA00004651"/>
    </source>
</evidence>
<dbReference type="AlphaFoldDB" id="A0A7W7B0Y3"/>
<evidence type="ECO:0000259" key="12">
    <source>
        <dbReference type="PROSITE" id="PS50885"/>
    </source>
</evidence>
<dbReference type="EMBL" id="JACHNZ010000004">
    <property type="protein sequence ID" value="MBB4630960.1"/>
    <property type="molecule type" value="Genomic_DNA"/>
</dbReference>
<dbReference type="GO" id="GO:0005886">
    <property type="term" value="C:plasma membrane"/>
    <property type="evidence" value="ECO:0007669"/>
    <property type="project" value="UniProtKB-SubCell"/>
</dbReference>
<evidence type="ECO:0000256" key="3">
    <source>
        <dbReference type="ARBA" id="ARBA00012438"/>
    </source>
</evidence>
<dbReference type="PROSITE" id="PS50109">
    <property type="entry name" value="HIS_KIN"/>
    <property type="match status" value="1"/>
</dbReference>
<proteinExistence type="predicted"/>
<evidence type="ECO:0000313" key="14">
    <source>
        <dbReference type="Proteomes" id="UP000566324"/>
    </source>
</evidence>
<feature type="domain" description="Histidine kinase" evidence="11">
    <location>
        <begin position="241"/>
        <end position="442"/>
    </location>
</feature>
<dbReference type="InterPro" id="IPR003594">
    <property type="entry name" value="HATPase_dom"/>
</dbReference>
<keyword evidence="7" id="KW-0547">Nucleotide-binding</keyword>
<sequence length="446" mass="48273">MSNLGLRIIAILLSGFVIIQLLLLAVTALPTRGDAHRPFNLPQPDDVRVLAETLETSPPARRAELLSLFNDSLYTLRLARGSPAGFDGGLSALHATYAAALPGRTVTLPSRRPLIGGAFRENRWTGRLFSPVQLTVRLSIGETLVIESRPSAVVRTYLRRRALLGVIGGLLLLAILTVAVRRATKPLVRLSAGVRRFGSELDAPDVPVEGAREMRELAVAYNDMKRRIADLVNERTRILAAVAHDMRTYITRLRLRTDFIEDPEQRRKAAADLQEMSAMLDDTLLFARQDASDGPDPAHLDIDAEIEALVAVRREMEDAVWFDGGAKGTAVRLSPLALRRILANLIDNGLRHGTTVSLSTTREGETIEIRVSDNGPGVPAAALARLGEPFGRLDPSRDRTTGGVGLGLAIVRALVERSDGTVRFANQDGGGLLVCLSFPAAPPARG</sequence>
<evidence type="ECO:0000256" key="8">
    <source>
        <dbReference type="ARBA" id="ARBA00022777"/>
    </source>
</evidence>
<gene>
    <name evidence="13" type="ORF">GGQ98_000565</name>
</gene>
<keyword evidence="10" id="KW-0472">Membrane</keyword>
<reference evidence="13 14" key="1">
    <citation type="submission" date="2020-08" db="EMBL/GenBank/DDBJ databases">
        <title>Genomic Encyclopedia of Type Strains, Phase IV (KMG-IV): sequencing the most valuable type-strain genomes for metagenomic binning, comparative biology and taxonomic classification.</title>
        <authorList>
            <person name="Goeker M."/>
        </authorList>
    </citation>
    <scope>NUCLEOTIDE SEQUENCE [LARGE SCALE GENOMIC DNA]</scope>
    <source>
        <strain evidence="13 14">DSM 17328</strain>
    </source>
</reference>
<evidence type="ECO:0000259" key="11">
    <source>
        <dbReference type="PROSITE" id="PS50109"/>
    </source>
</evidence>
<dbReference type="Pfam" id="PF00672">
    <property type="entry name" value="HAMP"/>
    <property type="match status" value="1"/>
</dbReference>
<dbReference type="InterPro" id="IPR050980">
    <property type="entry name" value="2C_sensor_his_kinase"/>
</dbReference>
<dbReference type="InterPro" id="IPR003660">
    <property type="entry name" value="HAMP_dom"/>
</dbReference>